<keyword evidence="3" id="KW-0285">Flavoprotein</keyword>
<proteinExistence type="inferred from homology"/>
<protein>
    <submittedName>
        <fullName evidence="7">Nitroreductase family protein</fullName>
    </submittedName>
</protein>
<dbReference type="InterPro" id="IPR000415">
    <property type="entry name" value="Nitroreductase-like"/>
</dbReference>
<evidence type="ECO:0000256" key="2">
    <source>
        <dbReference type="ARBA" id="ARBA00007118"/>
    </source>
</evidence>
<keyword evidence="5" id="KW-0560">Oxidoreductase</keyword>
<evidence type="ECO:0000313" key="8">
    <source>
        <dbReference type="Proteomes" id="UP000001542"/>
    </source>
</evidence>
<dbReference type="eggNOG" id="ENOG502T1S5">
    <property type="taxonomic scope" value="Eukaryota"/>
</dbReference>
<evidence type="ECO:0000256" key="3">
    <source>
        <dbReference type="ARBA" id="ARBA00022630"/>
    </source>
</evidence>
<dbReference type="SMR" id="A2FZU5"/>
<dbReference type="EMBL" id="DS114188">
    <property type="protein sequence ID" value="EAX89567.1"/>
    <property type="molecule type" value="Genomic_DNA"/>
</dbReference>
<dbReference type="VEuPathDB" id="TrichDB:TVAGG3_0676190"/>
<dbReference type="PANTHER" id="PTHR43673">
    <property type="entry name" value="NAD(P)H NITROREDUCTASE YDGI-RELATED"/>
    <property type="match status" value="1"/>
</dbReference>
<sequence length="182" mass="19904">MSVLKCIQGRRTIRSYVKDFEIPKKDIDLIANAGLTAPSSMDIQGVDIVVVTNKEKLAQISDATFKGLPEPGQKHFQQRINEWGVKNPVTCDAPVLYLFVKNERAHKDYVQIDCGLIVESMILLAADMSYSTMTIGAVALSDLSEVLNIPKGGVIVGLAMGKAAPDLKLPERQIKGKITHID</sequence>
<feature type="domain" description="Nitroreductase" evidence="6">
    <location>
        <begin position="7"/>
        <end position="162"/>
    </location>
</feature>
<comment type="similarity">
    <text evidence="2">Belongs to the nitroreductase family.</text>
</comment>
<evidence type="ECO:0000256" key="5">
    <source>
        <dbReference type="ARBA" id="ARBA00023002"/>
    </source>
</evidence>
<dbReference type="RefSeq" id="XP_001302497.1">
    <property type="nucleotide sequence ID" value="XM_001302496.1"/>
</dbReference>
<dbReference type="AlphaFoldDB" id="A2FZU5"/>
<dbReference type="VEuPathDB" id="TrichDB:TVAG_356820"/>
<accession>A2FZU5</accession>
<keyword evidence="4" id="KW-0288">FMN</keyword>
<keyword evidence="8" id="KW-1185">Reference proteome</keyword>
<name>A2FZU5_TRIV3</name>
<gene>
    <name evidence="7" type="ORF">TVAG_356820</name>
</gene>
<dbReference type="Proteomes" id="UP000001542">
    <property type="component" value="Unassembled WGS sequence"/>
</dbReference>
<evidence type="ECO:0000313" key="7">
    <source>
        <dbReference type="EMBL" id="EAX89567.1"/>
    </source>
</evidence>
<dbReference type="Pfam" id="PF00881">
    <property type="entry name" value="Nitroreductase"/>
    <property type="match status" value="1"/>
</dbReference>
<dbReference type="InterPro" id="IPR029479">
    <property type="entry name" value="Nitroreductase"/>
</dbReference>
<dbReference type="KEGG" id="tva:4747238"/>
<dbReference type="PANTHER" id="PTHR43673:SF2">
    <property type="entry name" value="NITROREDUCTASE"/>
    <property type="match status" value="1"/>
</dbReference>
<evidence type="ECO:0000256" key="4">
    <source>
        <dbReference type="ARBA" id="ARBA00022643"/>
    </source>
</evidence>
<dbReference type="SUPFAM" id="SSF55469">
    <property type="entry name" value="FMN-dependent nitroreductase-like"/>
    <property type="match status" value="1"/>
</dbReference>
<evidence type="ECO:0000259" key="6">
    <source>
        <dbReference type="Pfam" id="PF00881"/>
    </source>
</evidence>
<dbReference type="GO" id="GO:0016491">
    <property type="term" value="F:oxidoreductase activity"/>
    <property type="evidence" value="ECO:0007669"/>
    <property type="project" value="UniProtKB-KW"/>
</dbReference>
<organism evidence="7 8">
    <name type="scientific">Trichomonas vaginalis (strain ATCC PRA-98 / G3)</name>
    <dbReference type="NCBI Taxonomy" id="412133"/>
    <lineage>
        <taxon>Eukaryota</taxon>
        <taxon>Metamonada</taxon>
        <taxon>Parabasalia</taxon>
        <taxon>Trichomonadida</taxon>
        <taxon>Trichomonadidae</taxon>
        <taxon>Trichomonas</taxon>
    </lineage>
</organism>
<dbReference type="Gene3D" id="3.40.109.10">
    <property type="entry name" value="NADH Oxidase"/>
    <property type="match status" value="1"/>
</dbReference>
<evidence type="ECO:0000256" key="1">
    <source>
        <dbReference type="ARBA" id="ARBA00001917"/>
    </source>
</evidence>
<comment type="cofactor">
    <cofactor evidence="1">
        <name>FMN</name>
        <dbReference type="ChEBI" id="CHEBI:58210"/>
    </cofactor>
</comment>
<dbReference type="CDD" id="cd02062">
    <property type="entry name" value="Nitro_FMN_reductase"/>
    <property type="match status" value="1"/>
</dbReference>
<reference evidence="7" key="1">
    <citation type="submission" date="2006-10" db="EMBL/GenBank/DDBJ databases">
        <authorList>
            <person name="Amadeo P."/>
            <person name="Zhao Q."/>
            <person name="Wortman J."/>
            <person name="Fraser-Liggett C."/>
            <person name="Carlton J."/>
        </authorList>
    </citation>
    <scope>NUCLEOTIDE SEQUENCE</scope>
    <source>
        <strain evidence="7">G3</strain>
    </source>
</reference>
<reference evidence="7" key="2">
    <citation type="journal article" date="2007" name="Science">
        <title>Draft genome sequence of the sexually transmitted pathogen Trichomonas vaginalis.</title>
        <authorList>
            <person name="Carlton J.M."/>
            <person name="Hirt R.P."/>
            <person name="Silva J.C."/>
            <person name="Delcher A.L."/>
            <person name="Schatz M."/>
            <person name="Zhao Q."/>
            <person name="Wortman J.R."/>
            <person name="Bidwell S.L."/>
            <person name="Alsmark U.C.M."/>
            <person name="Besteiro S."/>
            <person name="Sicheritz-Ponten T."/>
            <person name="Noel C.J."/>
            <person name="Dacks J.B."/>
            <person name="Foster P.G."/>
            <person name="Simillion C."/>
            <person name="Van de Peer Y."/>
            <person name="Miranda-Saavedra D."/>
            <person name="Barton G.J."/>
            <person name="Westrop G.D."/>
            <person name="Mueller S."/>
            <person name="Dessi D."/>
            <person name="Fiori P.L."/>
            <person name="Ren Q."/>
            <person name="Paulsen I."/>
            <person name="Zhang H."/>
            <person name="Bastida-Corcuera F.D."/>
            <person name="Simoes-Barbosa A."/>
            <person name="Brown M.T."/>
            <person name="Hayes R.D."/>
            <person name="Mukherjee M."/>
            <person name="Okumura C.Y."/>
            <person name="Schneider R."/>
            <person name="Smith A.J."/>
            <person name="Vanacova S."/>
            <person name="Villalvazo M."/>
            <person name="Haas B.J."/>
            <person name="Pertea M."/>
            <person name="Feldblyum T.V."/>
            <person name="Utterback T.R."/>
            <person name="Shu C.L."/>
            <person name="Osoegawa K."/>
            <person name="de Jong P.J."/>
            <person name="Hrdy I."/>
            <person name="Horvathova L."/>
            <person name="Zubacova Z."/>
            <person name="Dolezal P."/>
            <person name="Malik S.B."/>
            <person name="Logsdon J.M. Jr."/>
            <person name="Henze K."/>
            <person name="Gupta A."/>
            <person name="Wang C.C."/>
            <person name="Dunne R.L."/>
            <person name="Upcroft J.A."/>
            <person name="Upcroft P."/>
            <person name="White O."/>
            <person name="Salzberg S.L."/>
            <person name="Tang P."/>
            <person name="Chiu C.-H."/>
            <person name="Lee Y.-S."/>
            <person name="Embley T.M."/>
            <person name="Coombs G.H."/>
            <person name="Mottram J.C."/>
            <person name="Tachezy J."/>
            <person name="Fraser-Liggett C.M."/>
            <person name="Johnson P.J."/>
        </authorList>
    </citation>
    <scope>NUCLEOTIDE SEQUENCE [LARGE SCALE GENOMIC DNA]</scope>
    <source>
        <strain evidence="7">G3</strain>
    </source>
</reference>
<dbReference type="InParanoid" id="A2FZU5"/>